<dbReference type="EMBL" id="LSSM01000395">
    <property type="protein sequence ID" value="OMJ29059.1"/>
    <property type="molecule type" value="Genomic_DNA"/>
</dbReference>
<sequence>MKSSKFSRHGEFADIHDLNHVDAVPKRCVPTNKILFLSNSNVFGLPQKKISMLEMKEVYSDTLPLNLAESGSLIRFVRLGPAC</sequence>
<evidence type="ECO:0000313" key="1">
    <source>
        <dbReference type="EMBL" id="OMJ29059.1"/>
    </source>
</evidence>
<accession>A0A1R1YQ81</accession>
<dbReference type="AlphaFoldDB" id="A0A1R1YQ81"/>
<gene>
    <name evidence="1" type="ORF">AYI69_g1452</name>
</gene>
<dbReference type="Proteomes" id="UP000187429">
    <property type="component" value="Unassembled WGS sequence"/>
</dbReference>
<evidence type="ECO:0000313" key="2">
    <source>
        <dbReference type="Proteomes" id="UP000187429"/>
    </source>
</evidence>
<protein>
    <submittedName>
        <fullName evidence="1">Uncharacterized protein</fullName>
    </submittedName>
</protein>
<proteinExistence type="predicted"/>
<reference evidence="2" key="1">
    <citation type="submission" date="2017-01" db="EMBL/GenBank/DDBJ databases">
        <authorList>
            <person name="Wang Y."/>
            <person name="White M."/>
            <person name="Kvist S."/>
            <person name="Moncalvo J.-M."/>
        </authorList>
    </citation>
    <scope>NUCLEOTIDE SEQUENCE [LARGE SCALE GENOMIC DNA]</scope>
    <source>
        <strain evidence="2">ID-206-W2</strain>
    </source>
</reference>
<organism evidence="1 2">
    <name type="scientific">Smittium culicis</name>
    <dbReference type="NCBI Taxonomy" id="133412"/>
    <lineage>
        <taxon>Eukaryota</taxon>
        <taxon>Fungi</taxon>
        <taxon>Fungi incertae sedis</taxon>
        <taxon>Zoopagomycota</taxon>
        <taxon>Kickxellomycotina</taxon>
        <taxon>Harpellomycetes</taxon>
        <taxon>Harpellales</taxon>
        <taxon>Legeriomycetaceae</taxon>
        <taxon>Smittium</taxon>
    </lineage>
</organism>
<name>A0A1R1YQ81_9FUNG</name>
<keyword evidence="2" id="KW-1185">Reference proteome</keyword>
<comment type="caution">
    <text evidence="1">The sequence shown here is derived from an EMBL/GenBank/DDBJ whole genome shotgun (WGS) entry which is preliminary data.</text>
</comment>